<evidence type="ECO:0000313" key="5">
    <source>
        <dbReference type="EMBL" id="MBD2186470.1"/>
    </source>
</evidence>
<sequence>MQKYKQSIIAKASRLSVKRTLAKLTAGIALLLLPSACQTQNSSGGVKIGTLLPITGDLSQFGSPMQDSASLLVKTVNGCNGVLGKPVQLISEDDQTQPAAGAAAMTKLAEVNRVAGVVGAAGSAVSSAAIDIAVRNQVVQISPSSTSPIFSERAKKGDFKGFWFRTAPPDTFQGEALAKLAKARKFQSVAVMAINNDYGKGLAQSFMTAFEALGGKVVNRDKPVLYPPTASTFESEVGAAFGGSPDAVLLVGYPETGSLILKAAYQQGLLGKKTQVILTEGMKDAKVPQLVGKNTAGQYIAAGVIGTAPNTRGPALAAFLDRYKTAFNREPGIFDANTWDATALLLLAAEAAKSPSGSAIKDKIPEVANPPGQQVTDVCQALSLIREGKDIDYQGASSSVDINAQGDVTGSYDVWTIDSTGSIKVLETIAVSGS</sequence>
<keyword evidence="2 3" id="KW-0732">Signal</keyword>
<evidence type="ECO:0000313" key="6">
    <source>
        <dbReference type="Proteomes" id="UP000641646"/>
    </source>
</evidence>
<evidence type="ECO:0000259" key="4">
    <source>
        <dbReference type="Pfam" id="PF13458"/>
    </source>
</evidence>
<evidence type="ECO:0000256" key="3">
    <source>
        <dbReference type="SAM" id="SignalP"/>
    </source>
</evidence>
<comment type="caution">
    <text evidence="5">The sequence shown here is derived from an EMBL/GenBank/DDBJ whole genome shotgun (WGS) entry which is preliminary data.</text>
</comment>
<dbReference type="InterPro" id="IPR051010">
    <property type="entry name" value="BCAA_transport"/>
</dbReference>
<dbReference type="PANTHER" id="PTHR30483">
    <property type="entry name" value="LEUCINE-SPECIFIC-BINDING PROTEIN"/>
    <property type="match status" value="1"/>
</dbReference>
<proteinExistence type="inferred from homology"/>
<dbReference type="Proteomes" id="UP000641646">
    <property type="component" value="Unassembled WGS sequence"/>
</dbReference>
<evidence type="ECO:0000256" key="1">
    <source>
        <dbReference type="ARBA" id="ARBA00010062"/>
    </source>
</evidence>
<accession>A0A926ZKV2</accession>
<dbReference type="InterPro" id="IPR028082">
    <property type="entry name" value="Peripla_BP_I"/>
</dbReference>
<evidence type="ECO:0000256" key="2">
    <source>
        <dbReference type="ARBA" id="ARBA00022729"/>
    </source>
</evidence>
<dbReference type="SUPFAM" id="SSF53822">
    <property type="entry name" value="Periplasmic binding protein-like I"/>
    <property type="match status" value="1"/>
</dbReference>
<name>A0A926ZKV2_9CYAN</name>
<dbReference type="InterPro" id="IPR028081">
    <property type="entry name" value="Leu-bd"/>
</dbReference>
<keyword evidence="6" id="KW-1185">Reference proteome</keyword>
<dbReference type="EMBL" id="JACJPW010000215">
    <property type="protein sequence ID" value="MBD2186470.1"/>
    <property type="molecule type" value="Genomic_DNA"/>
</dbReference>
<feature type="domain" description="Leucine-binding protein" evidence="4">
    <location>
        <begin position="46"/>
        <end position="366"/>
    </location>
</feature>
<comment type="similarity">
    <text evidence="1">Belongs to the leucine-binding protein family.</text>
</comment>
<dbReference type="CDD" id="cd06346">
    <property type="entry name" value="PBP1_ABC_ligand_binding-like"/>
    <property type="match status" value="1"/>
</dbReference>
<reference evidence="5" key="2">
    <citation type="submission" date="2020-08" db="EMBL/GenBank/DDBJ databases">
        <authorList>
            <person name="Chen M."/>
            <person name="Teng W."/>
            <person name="Zhao L."/>
            <person name="Hu C."/>
            <person name="Zhou Y."/>
            <person name="Han B."/>
            <person name="Song L."/>
            <person name="Shu W."/>
        </authorList>
    </citation>
    <scope>NUCLEOTIDE SEQUENCE</scope>
    <source>
        <strain evidence="5">FACHB-1375</strain>
    </source>
</reference>
<dbReference type="Pfam" id="PF13458">
    <property type="entry name" value="Peripla_BP_6"/>
    <property type="match status" value="1"/>
</dbReference>
<dbReference type="AlphaFoldDB" id="A0A926ZKV2"/>
<reference evidence="5" key="1">
    <citation type="journal article" date="2015" name="ISME J.">
        <title>Draft Genome Sequence of Streptomyces incarnatus NRRL8089, which Produces the Nucleoside Antibiotic Sinefungin.</title>
        <authorList>
            <person name="Oshima K."/>
            <person name="Hattori M."/>
            <person name="Shimizu H."/>
            <person name="Fukuda K."/>
            <person name="Nemoto M."/>
            <person name="Inagaki K."/>
            <person name="Tamura T."/>
        </authorList>
    </citation>
    <scope>NUCLEOTIDE SEQUENCE</scope>
    <source>
        <strain evidence="5">FACHB-1375</strain>
    </source>
</reference>
<protein>
    <submittedName>
        <fullName evidence="5">ABC transporter substrate-binding protein</fullName>
    </submittedName>
</protein>
<feature type="chain" id="PRO_5036811993" evidence="3">
    <location>
        <begin position="40"/>
        <end position="434"/>
    </location>
</feature>
<dbReference type="Gene3D" id="3.40.50.2300">
    <property type="match status" value="2"/>
</dbReference>
<gene>
    <name evidence="5" type="ORF">H6G03_36385</name>
</gene>
<organism evidence="5 6">
    <name type="scientific">Aerosakkonema funiforme FACHB-1375</name>
    <dbReference type="NCBI Taxonomy" id="2949571"/>
    <lineage>
        <taxon>Bacteria</taxon>
        <taxon>Bacillati</taxon>
        <taxon>Cyanobacteriota</taxon>
        <taxon>Cyanophyceae</taxon>
        <taxon>Oscillatoriophycideae</taxon>
        <taxon>Aerosakkonematales</taxon>
        <taxon>Aerosakkonemataceae</taxon>
        <taxon>Aerosakkonema</taxon>
    </lineage>
</organism>
<feature type="signal peptide" evidence="3">
    <location>
        <begin position="1"/>
        <end position="39"/>
    </location>
</feature>
<dbReference type="PANTHER" id="PTHR30483:SF6">
    <property type="entry name" value="PERIPLASMIC BINDING PROTEIN OF ABC TRANSPORTER FOR NATURAL AMINO ACIDS"/>
    <property type="match status" value="1"/>
</dbReference>